<accession>A0A1R1XP38</accession>
<keyword evidence="3" id="KW-1185">Reference proteome</keyword>
<feature type="compositionally biased region" description="Low complexity" evidence="1">
    <location>
        <begin position="84"/>
        <end position="95"/>
    </location>
</feature>
<protein>
    <submittedName>
        <fullName evidence="2">Uncharacterized protein</fullName>
    </submittedName>
</protein>
<organism evidence="2 3">
    <name type="scientific">Smittium culicis</name>
    <dbReference type="NCBI Taxonomy" id="133412"/>
    <lineage>
        <taxon>Eukaryota</taxon>
        <taxon>Fungi</taxon>
        <taxon>Fungi incertae sedis</taxon>
        <taxon>Zoopagomycota</taxon>
        <taxon>Kickxellomycotina</taxon>
        <taxon>Harpellomycetes</taxon>
        <taxon>Harpellales</taxon>
        <taxon>Legeriomycetaceae</taxon>
        <taxon>Smittium</taxon>
    </lineage>
</organism>
<evidence type="ECO:0000313" key="2">
    <source>
        <dbReference type="EMBL" id="OMJ16390.1"/>
    </source>
</evidence>
<reference evidence="2 3" key="1">
    <citation type="submission" date="2017-01" db="EMBL/GenBank/DDBJ databases">
        <authorList>
            <person name="Mah S.A."/>
            <person name="Swanson W.J."/>
            <person name="Moy G.W."/>
            <person name="Vacquier V.D."/>
        </authorList>
    </citation>
    <scope>NUCLEOTIDE SEQUENCE [LARGE SCALE GENOMIC DNA]</scope>
    <source>
        <strain evidence="2 3">GSMNP</strain>
    </source>
</reference>
<dbReference type="EMBL" id="LSSN01002354">
    <property type="protein sequence ID" value="OMJ16390.1"/>
    <property type="molecule type" value="Genomic_DNA"/>
</dbReference>
<dbReference type="AlphaFoldDB" id="A0A1R1XP38"/>
<proteinExistence type="predicted"/>
<name>A0A1R1XP38_9FUNG</name>
<gene>
    <name evidence="2" type="ORF">AYI70_g6632</name>
</gene>
<evidence type="ECO:0000256" key="1">
    <source>
        <dbReference type="SAM" id="MobiDB-lite"/>
    </source>
</evidence>
<dbReference type="Proteomes" id="UP000187283">
    <property type="component" value="Unassembled WGS sequence"/>
</dbReference>
<sequence>MYQQLQAILRKFHVIVVCNSIEQRNKALGKQFLGKCRRERRRRLEVVVTAAIQAFRNQRKQQEHRLLHEPARAAAADQRNQQVEPAAAHELAEPAQVRPRVRRDCVDRLDVNGCARGRSQHIEKRTQSVVAAERQLRGRVVLQRSADHP</sequence>
<evidence type="ECO:0000313" key="3">
    <source>
        <dbReference type="Proteomes" id="UP000187283"/>
    </source>
</evidence>
<comment type="caution">
    <text evidence="2">The sequence shown here is derived from an EMBL/GenBank/DDBJ whole genome shotgun (WGS) entry which is preliminary data.</text>
</comment>
<feature type="region of interest" description="Disordered" evidence="1">
    <location>
        <begin position="71"/>
        <end position="95"/>
    </location>
</feature>